<dbReference type="Gene3D" id="2.160.20.120">
    <property type="match status" value="1"/>
</dbReference>
<dbReference type="Pfam" id="PF13349">
    <property type="entry name" value="DUF4097"/>
    <property type="match status" value="1"/>
</dbReference>
<dbReference type="Proteomes" id="UP000063781">
    <property type="component" value="Chromosome"/>
</dbReference>
<dbReference type="AlphaFoldDB" id="A0A120JTS6"/>
<dbReference type="OrthoDB" id="2240743at2"/>
<sequence>MKKINTLLIVLMALLSLSILSLVSTRFVKNTDPFNFNFNFNFGRRETTLLVSESLDASEIQSIMINAYSLDITFIQGTSDDIVVNHYGGTDFSPVTITHDQGILTVSQPSERNIGFSWGSWNQRLEVTLPSKAYDTVSITTVSGNITIPALTATNTALNTTSGDLFINSLVSNAIDVSVTSGDISMNNTEGALKVRSTSGDLDLVNLIGSVNLQLTSGDVEIEGFTMTQDSSIESLSGDVDIVFNRDQTPIRVDASALSGDIENHFGSQTQDNPLNLRIRTTSGDVELR</sequence>
<dbReference type="EMBL" id="CP013213">
    <property type="protein sequence ID" value="AMC93827.1"/>
    <property type="molecule type" value="Genomic_DNA"/>
</dbReference>
<proteinExistence type="predicted"/>
<dbReference type="InterPro" id="IPR025164">
    <property type="entry name" value="Toastrack_DUF4097"/>
</dbReference>
<organism evidence="2 3">
    <name type="scientific">Erysipelothrix larvae</name>
    <dbReference type="NCBI Taxonomy" id="1514105"/>
    <lineage>
        <taxon>Bacteria</taxon>
        <taxon>Bacillati</taxon>
        <taxon>Bacillota</taxon>
        <taxon>Erysipelotrichia</taxon>
        <taxon>Erysipelotrichales</taxon>
        <taxon>Erysipelotrichaceae</taxon>
        <taxon>Erysipelothrix</taxon>
    </lineage>
</organism>
<evidence type="ECO:0000259" key="1">
    <source>
        <dbReference type="Pfam" id="PF13349"/>
    </source>
</evidence>
<gene>
    <name evidence="2" type="ORF">AOC36_07465</name>
</gene>
<protein>
    <recommendedName>
        <fullName evidence="1">DUF4097 domain-containing protein</fullName>
    </recommendedName>
</protein>
<reference evidence="2 3" key="1">
    <citation type="submission" date="2015-10" db="EMBL/GenBank/DDBJ databases">
        <title>Erysipelothrix larvae sp. LV19 isolated from the larval gut of the rhinoceros beetle, Trypoxylus dichotomus.</title>
        <authorList>
            <person name="Lim S."/>
            <person name="Kim B.-C."/>
        </authorList>
    </citation>
    <scope>NUCLEOTIDE SEQUENCE [LARGE SCALE GENOMIC DNA]</scope>
    <source>
        <strain evidence="2 3">LV19</strain>
    </source>
</reference>
<dbReference type="RefSeq" id="WP_067632975.1">
    <property type="nucleotide sequence ID" value="NZ_CP013213.1"/>
</dbReference>
<name>A0A120JTS6_9FIRM</name>
<evidence type="ECO:0000313" key="3">
    <source>
        <dbReference type="Proteomes" id="UP000063781"/>
    </source>
</evidence>
<feature type="domain" description="DUF4097" evidence="1">
    <location>
        <begin position="60"/>
        <end position="288"/>
    </location>
</feature>
<accession>A0A120JTS6</accession>
<dbReference type="KEGG" id="erl:AOC36_07465"/>
<keyword evidence="3" id="KW-1185">Reference proteome</keyword>
<dbReference type="STRING" id="1514105.AOC36_07465"/>
<evidence type="ECO:0000313" key="2">
    <source>
        <dbReference type="EMBL" id="AMC93827.1"/>
    </source>
</evidence>